<dbReference type="AlphaFoldDB" id="A0A1I8EMD5"/>
<dbReference type="WBParaSite" id="maker-PairedContig_312-snap-gene-0.10-mRNA-1">
    <property type="protein sequence ID" value="maker-PairedContig_312-snap-gene-0.10-mRNA-1"/>
    <property type="gene ID" value="maker-PairedContig_312-snap-gene-0.10"/>
</dbReference>
<reference evidence="1" key="1">
    <citation type="submission" date="2016-11" db="UniProtKB">
        <authorList>
            <consortium name="WormBaseParasite"/>
        </authorList>
    </citation>
    <scope>IDENTIFICATION</scope>
    <source>
        <strain evidence="1">pt0022</strain>
    </source>
</reference>
<accession>A0A1I8EMD5</accession>
<name>A0A1I8EMD5_WUCBA</name>
<proteinExistence type="predicted"/>
<protein>
    <submittedName>
        <fullName evidence="1">Uncharacterized protein</fullName>
    </submittedName>
</protein>
<sequence>MNCLIFCQLNWKKIWKPIRSEKIEDCSIYH</sequence>
<evidence type="ECO:0000313" key="1">
    <source>
        <dbReference type="WBParaSite" id="maker-PairedContig_312-snap-gene-0.10-mRNA-1"/>
    </source>
</evidence>
<organism evidence="1">
    <name type="scientific">Wuchereria bancrofti</name>
    <dbReference type="NCBI Taxonomy" id="6293"/>
    <lineage>
        <taxon>Eukaryota</taxon>
        <taxon>Metazoa</taxon>
        <taxon>Ecdysozoa</taxon>
        <taxon>Nematoda</taxon>
        <taxon>Chromadorea</taxon>
        <taxon>Rhabditida</taxon>
        <taxon>Spirurina</taxon>
        <taxon>Spiruromorpha</taxon>
        <taxon>Filarioidea</taxon>
        <taxon>Onchocercidae</taxon>
        <taxon>Wuchereria</taxon>
    </lineage>
</organism>